<sequence length="96" mass="10062">MSQSPSQLSAITASTTSHQPSTYHSVPGVILFNTPSTTGSPAHRGSFTGERDAQPDQPGHAAGRLRLDLVALFVQASSRQSTTTNIICKLAEGETP</sequence>
<reference evidence="2" key="1">
    <citation type="submission" date="2019-07" db="EMBL/GenBank/DDBJ databases">
        <authorList>
            <person name="Palmer J.M."/>
        </authorList>
    </citation>
    <scope>NUCLEOTIDE SEQUENCE</scope>
    <source>
        <strain evidence="2">PC9</strain>
    </source>
</reference>
<protein>
    <submittedName>
        <fullName evidence="2">Uncharacterized protein</fullName>
    </submittedName>
</protein>
<gene>
    <name evidence="2" type="ORF">PC9H_009342</name>
</gene>
<dbReference type="EMBL" id="JACETU010000007">
    <property type="protein sequence ID" value="KAF7424042.1"/>
    <property type="molecule type" value="Genomic_DNA"/>
</dbReference>
<accession>A0A8H6ZPI8</accession>
<evidence type="ECO:0000256" key="1">
    <source>
        <dbReference type="SAM" id="MobiDB-lite"/>
    </source>
</evidence>
<evidence type="ECO:0000313" key="3">
    <source>
        <dbReference type="Proteomes" id="UP000623687"/>
    </source>
</evidence>
<evidence type="ECO:0000313" key="2">
    <source>
        <dbReference type="EMBL" id="KAF7424042.1"/>
    </source>
</evidence>
<keyword evidence="3" id="KW-1185">Reference proteome</keyword>
<proteinExistence type="predicted"/>
<comment type="caution">
    <text evidence="2">The sequence shown here is derived from an EMBL/GenBank/DDBJ whole genome shotgun (WGS) entry which is preliminary data.</text>
</comment>
<dbReference type="Proteomes" id="UP000623687">
    <property type="component" value="Unassembled WGS sequence"/>
</dbReference>
<dbReference type="VEuPathDB" id="FungiDB:PC9H_009342"/>
<dbReference type="GeneID" id="59379160"/>
<feature type="region of interest" description="Disordered" evidence="1">
    <location>
        <begin position="1"/>
        <end position="60"/>
    </location>
</feature>
<dbReference type="AlphaFoldDB" id="A0A8H6ZPI8"/>
<organism evidence="2 3">
    <name type="scientific">Pleurotus ostreatus</name>
    <name type="common">Oyster mushroom</name>
    <name type="synonym">White-rot fungus</name>
    <dbReference type="NCBI Taxonomy" id="5322"/>
    <lineage>
        <taxon>Eukaryota</taxon>
        <taxon>Fungi</taxon>
        <taxon>Dikarya</taxon>
        <taxon>Basidiomycota</taxon>
        <taxon>Agaricomycotina</taxon>
        <taxon>Agaricomycetes</taxon>
        <taxon>Agaricomycetidae</taxon>
        <taxon>Agaricales</taxon>
        <taxon>Pleurotineae</taxon>
        <taxon>Pleurotaceae</taxon>
        <taxon>Pleurotus</taxon>
    </lineage>
</organism>
<dbReference type="RefSeq" id="XP_036628236.1">
    <property type="nucleotide sequence ID" value="XM_036778847.1"/>
</dbReference>
<feature type="compositionally biased region" description="Polar residues" evidence="1">
    <location>
        <begin position="1"/>
        <end position="24"/>
    </location>
</feature>
<name>A0A8H6ZPI8_PLEOS</name>